<sequence length="196" mass="20461">TPPHPRPRRYRASLGENAGGNLPLFEAMYRVGSIIFGGGQVVLPMLSGEVVDTGWITKDTFFQGFALAQSLPGPLFNFSAFVGGAYTGIGGALVAYLGLFTPGTLLIFAIMPFWATLRHVAWFKAVLVGLNNTAMGFIFAACVLMWEQAIGNAAAAATFCVTGVLASNKVAAPLCILAGGCVGAVLNLVKLGQVAY</sequence>
<keyword evidence="9" id="KW-1185">Reference proteome</keyword>
<accession>A0ABQ6NAA1</accession>
<organism evidence="8 9">
    <name type="scientific">Tetraparma gracilis</name>
    <dbReference type="NCBI Taxonomy" id="2962635"/>
    <lineage>
        <taxon>Eukaryota</taxon>
        <taxon>Sar</taxon>
        <taxon>Stramenopiles</taxon>
        <taxon>Ochrophyta</taxon>
        <taxon>Bolidophyceae</taxon>
        <taxon>Parmales</taxon>
        <taxon>Triparmaceae</taxon>
        <taxon>Tetraparma</taxon>
    </lineage>
</organism>
<keyword evidence="6 7" id="KW-0472">Membrane</keyword>
<evidence type="ECO:0000256" key="4">
    <source>
        <dbReference type="ARBA" id="ARBA00022692"/>
    </source>
</evidence>
<reference evidence="8 9" key="1">
    <citation type="journal article" date="2023" name="Commun. Biol.">
        <title>Genome analysis of Parmales, the sister group of diatoms, reveals the evolutionary specialization of diatoms from phago-mixotrophs to photoautotrophs.</title>
        <authorList>
            <person name="Ban H."/>
            <person name="Sato S."/>
            <person name="Yoshikawa S."/>
            <person name="Yamada K."/>
            <person name="Nakamura Y."/>
            <person name="Ichinomiya M."/>
            <person name="Sato N."/>
            <person name="Blanc-Mathieu R."/>
            <person name="Endo H."/>
            <person name="Kuwata A."/>
            <person name="Ogata H."/>
        </authorList>
    </citation>
    <scope>NUCLEOTIDE SEQUENCE [LARGE SCALE GENOMIC DNA]</scope>
</reference>
<feature type="transmembrane region" description="Helical" evidence="7">
    <location>
        <begin position="171"/>
        <end position="189"/>
    </location>
</feature>
<feature type="transmembrane region" description="Helical" evidence="7">
    <location>
        <begin position="121"/>
        <end position="142"/>
    </location>
</feature>
<dbReference type="PANTHER" id="PTHR33567:SF3">
    <property type="entry name" value="CHROMATE ION TRANSPORTER (EUROFUNG)"/>
    <property type="match status" value="1"/>
</dbReference>
<evidence type="ECO:0000256" key="2">
    <source>
        <dbReference type="ARBA" id="ARBA00005262"/>
    </source>
</evidence>
<evidence type="ECO:0000256" key="3">
    <source>
        <dbReference type="ARBA" id="ARBA00022475"/>
    </source>
</evidence>
<comment type="similarity">
    <text evidence="2">Belongs to the chromate ion transporter (CHR) (TC 2.A.51) family.</text>
</comment>
<proteinExistence type="inferred from homology"/>
<feature type="non-terminal residue" evidence="8">
    <location>
        <position position="1"/>
    </location>
</feature>
<keyword evidence="3" id="KW-1003">Cell membrane</keyword>
<evidence type="ECO:0000256" key="5">
    <source>
        <dbReference type="ARBA" id="ARBA00022989"/>
    </source>
</evidence>
<keyword evidence="5 7" id="KW-1133">Transmembrane helix</keyword>
<gene>
    <name evidence="8" type="ORF">TeGR_g3339</name>
</gene>
<dbReference type="Proteomes" id="UP001165060">
    <property type="component" value="Unassembled WGS sequence"/>
</dbReference>
<protein>
    <recommendedName>
        <fullName evidence="10">Chromate transporter</fullName>
    </recommendedName>
</protein>
<keyword evidence="4 7" id="KW-0812">Transmembrane</keyword>
<evidence type="ECO:0000313" key="8">
    <source>
        <dbReference type="EMBL" id="GMI50609.1"/>
    </source>
</evidence>
<dbReference type="EMBL" id="BRYB01006929">
    <property type="protein sequence ID" value="GMI50609.1"/>
    <property type="molecule type" value="Genomic_DNA"/>
</dbReference>
<feature type="transmembrane region" description="Helical" evidence="7">
    <location>
        <begin position="93"/>
        <end position="115"/>
    </location>
</feature>
<dbReference type="PANTHER" id="PTHR33567">
    <property type="entry name" value="CHROMATE ION TRANSPORTER (EUROFUNG)"/>
    <property type="match status" value="1"/>
</dbReference>
<dbReference type="Pfam" id="PF02417">
    <property type="entry name" value="Chromate_transp"/>
    <property type="match status" value="1"/>
</dbReference>
<comment type="subcellular location">
    <subcellularLocation>
        <location evidence="1">Cell membrane</location>
        <topology evidence="1">Multi-pass membrane protein</topology>
    </subcellularLocation>
</comment>
<evidence type="ECO:0000256" key="7">
    <source>
        <dbReference type="SAM" id="Phobius"/>
    </source>
</evidence>
<comment type="caution">
    <text evidence="8">The sequence shown here is derived from an EMBL/GenBank/DDBJ whole genome shotgun (WGS) entry which is preliminary data.</text>
</comment>
<evidence type="ECO:0000256" key="6">
    <source>
        <dbReference type="ARBA" id="ARBA00023136"/>
    </source>
</evidence>
<evidence type="ECO:0000313" key="9">
    <source>
        <dbReference type="Proteomes" id="UP001165060"/>
    </source>
</evidence>
<dbReference type="InterPro" id="IPR003370">
    <property type="entry name" value="Chromate_transpt"/>
</dbReference>
<evidence type="ECO:0000256" key="1">
    <source>
        <dbReference type="ARBA" id="ARBA00004651"/>
    </source>
</evidence>
<evidence type="ECO:0008006" key="10">
    <source>
        <dbReference type="Google" id="ProtNLM"/>
    </source>
</evidence>
<name>A0ABQ6NAA1_9STRA</name>